<dbReference type="Proteomes" id="UP000043437">
    <property type="component" value="Unassembled WGS sequence"/>
</dbReference>
<protein>
    <submittedName>
        <fullName evidence="1">Uncharacterized protein</fullName>
    </submittedName>
</protein>
<reference evidence="2" key="1">
    <citation type="submission" date="2014-12" db="EMBL/GenBank/DDBJ databases">
        <authorList>
            <person name="Jaenicke S."/>
        </authorList>
    </citation>
    <scope>NUCLEOTIDE SEQUENCE [LARGE SCALE GENOMIC DNA]</scope>
</reference>
<dbReference type="EMBL" id="CDMG01000002">
    <property type="protein sequence ID" value="CRF52333.1"/>
    <property type="molecule type" value="Genomic_DNA"/>
</dbReference>
<organism evidence="1 2">
    <name type="scientific">Helicobacter ailurogastricus</name>
    <dbReference type="NCBI Taxonomy" id="1578720"/>
    <lineage>
        <taxon>Bacteria</taxon>
        <taxon>Pseudomonadati</taxon>
        <taxon>Campylobacterota</taxon>
        <taxon>Epsilonproteobacteria</taxon>
        <taxon>Campylobacterales</taxon>
        <taxon>Helicobacteraceae</taxon>
        <taxon>Helicobacter</taxon>
    </lineage>
</organism>
<proteinExistence type="predicted"/>
<evidence type="ECO:0000313" key="2">
    <source>
        <dbReference type="Proteomes" id="UP000043437"/>
    </source>
</evidence>
<dbReference type="AlphaFoldDB" id="A0A0K2Y0A8"/>
<evidence type="ECO:0000313" key="1">
    <source>
        <dbReference type="EMBL" id="CRF52333.1"/>
    </source>
</evidence>
<gene>
    <name evidence="1" type="ORF">HAL07_04590</name>
</gene>
<name>A0A0K2Y0A8_9HELI</name>
<sequence length="53" mass="6124">MLASMWYCLRTPCDSQTLQRALYATQRIVYNKTLPFMKPTLKTAHNSNTICKA</sequence>
<accession>A0A0K2Y0A8</accession>